<evidence type="ECO:0000256" key="1">
    <source>
        <dbReference type="ARBA" id="ARBA00004496"/>
    </source>
</evidence>
<dbReference type="InterPro" id="IPR003594">
    <property type="entry name" value="HATPase_dom"/>
</dbReference>
<comment type="subcellular location">
    <subcellularLocation>
        <location evidence="1">Cytoplasm</location>
    </subcellularLocation>
</comment>
<dbReference type="Pfam" id="PF13589">
    <property type="entry name" value="HATPase_c_3"/>
    <property type="match status" value="1"/>
</dbReference>
<feature type="binding site" evidence="7">
    <location>
        <position position="179"/>
    </location>
    <ligand>
        <name>ATP</name>
        <dbReference type="ChEBI" id="CHEBI:30616"/>
    </ligand>
</feature>
<evidence type="ECO:0000256" key="6">
    <source>
        <dbReference type="ARBA" id="ARBA00023186"/>
    </source>
</evidence>
<evidence type="ECO:0000259" key="9">
    <source>
        <dbReference type="SMART" id="SM00387"/>
    </source>
</evidence>
<dbReference type="Gene3D" id="3.40.50.11260">
    <property type="match status" value="1"/>
</dbReference>
<dbReference type="SMART" id="SM00387">
    <property type="entry name" value="HATPase_c"/>
    <property type="match status" value="1"/>
</dbReference>
<evidence type="ECO:0000313" key="10">
    <source>
        <dbReference type="EMBL" id="AHV91029.1"/>
    </source>
</evidence>
<feature type="binding site" evidence="7">
    <location>
        <position position="405"/>
    </location>
    <ligand>
        <name>ATP</name>
        <dbReference type="ChEBI" id="CHEBI:30616"/>
    </ligand>
</feature>
<dbReference type="InterPro" id="IPR036890">
    <property type="entry name" value="HATPase_C_sf"/>
</dbReference>
<dbReference type="InterPro" id="IPR037196">
    <property type="entry name" value="HSP90_C"/>
</dbReference>
<dbReference type="GO" id="GO:0016887">
    <property type="term" value="F:ATP hydrolysis activity"/>
    <property type="evidence" value="ECO:0007669"/>
    <property type="project" value="InterPro"/>
</dbReference>
<dbReference type="EMBL" id="KJ572224">
    <property type="protein sequence ID" value="AHV91029.1"/>
    <property type="molecule type" value="Genomic_DNA"/>
</dbReference>
<dbReference type="Gene3D" id="3.30.230.80">
    <property type="match status" value="1"/>
</dbReference>
<comment type="similarity">
    <text evidence="2">Belongs to the heat shock protein 90 family.</text>
</comment>
<dbReference type="InterPro" id="IPR020568">
    <property type="entry name" value="Ribosomal_Su5_D2-typ_SF"/>
</dbReference>
<keyword evidence="6" id="KW-0143">Chaperone</keyword>
<dbReference type="GO" id="GO:0005524">
    <property type="term" value="F:ATP binding"/>
    <property type="evidence" value="ECO:0007669"/>
    <property type="project" value="UniProtKB-KW"/>
</dbReference>
<name>X4ZHM6_9EUKA</name>
<feature type="binding site" evidence="7">
    <location>
        <position position="44"/>
    </location>
    <ligand>
        <name>ATP</name>
        <dbReference type="ChEBI" id="CHEBI:30616"/>
    </ligand>
</feature>
<reference evidence="10" key="1">
    <citation type="journal article" date="2014" name="Curr. Biol.">
        <title>Mikrocytids are a broadly distributed and divergent radiation of parasites in aquatic invertebrates.</title>
        <authorList>
            <person name="Hartikainen H."/>
            <person name="Stentiford G.D."/>
            <person name="Bateman K.S."/>
            <person name="Berney C."/>
            <person name="Feist S.W."/>
            <person name="Longshaw M."/>
            <person name="Okamura B."/>
            <person name="Stone D."/>
            <person name="Ward G."/>
            <person name="Wood C."/>
            <person name="Bass D."/>
        </authorList>
    </citation>
    <scope>NUCLEOTIDE SEQUENCE</scope>
</reference>
<keyword evidence="10" id="KW-0346">Stress response</keyword>
<feature type="compositionally biased region" description="Basic and acidic residues" evidence="8">
    <location>
        <begin position="236"/>
        <end position="276"/>
    </location>
</feature>
<keyword evidence="4 7" id="KW-0547">Nucleotide-binding</keyword>
<dbReference type="FunFam" id="3.30.230.80:FF:000001">
    <property type="entry name" value="Heat shock protein 90 alpha"/>
    <property type="match status" value="1"/>
</dbReference>
<dbReference type="Gene3D" id="1.20.120.790">
    <property type="entry name" value="Heat shock protein 90, C-terminal domain"/>
    <property type="match status" value="1"/>
</dbReference>
<dbReference type="PROSITE" id="PS00298">
    <property type="entry name" value="HSP90"/>
    <property type="match status" value="1"/>
</dbReference>
<dbReference type="FunFam" id="3.30.565.10:FF:000005">
    <property type="entry name" value="Heat shock protein 90"/>
    <property type="match status" value="1"/>
</dbReference>
<dbReference type="GO" id="GO:0005737">
    <property type="term" value="C:cytoplasm"/>
    <property type="evidence" value="ECO:0007669"/>
    <property type="project" value="UniProtKB-SubCell"/>
</dbReference>
<feature type="binding site" evidence="7">
    <location>
        <position position="86"/>
    </location>
    <ligand>
        <name>ATP</name>
        <dbReference type="ChEBI" id="CHEBI:30616"/>
    </ligand>
</feature>
<dbReference type="SUPFAM" id="SSF54211">
    <property type="entry name" value="Ribosomal protein S5 domain 2-like"/>
    <property type="match status" value="1"/>
</dbReference>
<evidence type="ECO:0000256" key="2">
    <source>
        <dbReference type="ARBA" id="ARBA00008239"/>
    </source>
</evidence>
<dbReference type="HAMAP" id="MF_00505">
    <property type="entry name" value="HSP90"/>
    <property type="match status" value="1"/>
</dbReference>
<dbReference type="GO" id="GO:0140662">
    <property type="term" value="F:ATP-dependent protein folding chaperone"/>
    <property type="evidence" value="ECO:0007669"/>
    <property type="project" value="InterPro"/>
</dbReference>
<feature type="compositionally biased region" description="Acidic residues" evidence="8">
    <location>
        <begin position="225"/>
        <end position="235"/>
    </location>
</feature>
<dbReference type="SUPFAM" id="SSF110942">
    <property type="entry name" value="HSP90 C-terminal domain"/>
    <property type="match status" value="1"/>
</dbReference>
<dbReference type="FunFam" id="3.40.50.11260:FF:000001">
    <property type="entry name" value="Heat shock protein 90 alpha"/>
    <property type="match status" value="1"/>
</dbReference>
<sequence>MVAVEKSANGERFKFDADISKLLGLIIHTFYTNKEVFLRELISNSSDAIDKIRFKALTDSAILGEDTEFRIEIETNKEAKTFTLRDNGIGMTKEDLINNLGTIATSGTKAFMDAIKAGADIQMIGQFGVGFYSAFLVSEKVQVRTKAPNGTQHLWESTAGGEFDVYDDSKNPHQLYRGTEIILHLKEDQLEYLEATRIKSVVHRYIEFLGKKVMLLTTKEVDKDVTDDEGEDEKEKDEGAKVEEIKEKDDSKDDAKTEAEPMEDEKKEDVKIEEVKEDKKKTKTVTEIKREWEQINKVNPVWTMQPKDVTKEEYDAFYKSISNDWEEPLIHKHFHVEGQVEFRGILFIPKRAPFDLFNNQKKQNNIKLYVRKVFINEDSKQLCPEYLSFVRGVVDSEEMPLNISRETLQQNKLMAIIKKNVTKKALELISDLSEDKEKYKKFYESFSKNLKLGVHEDSVNREKLASLLRFHTTKTDKEPKSLAEYVEGIRENQKDIYFITGDSKEALVKLPFLEKLIKKGFEVILMTDPIDEYCVQQLGEFDGHKLVSVTKEGLELPQTEEEKKEFEEKKKDFEPFCNRVKELLTGRVEKVVVTDRMTDSPCYISTGKFGWSARMEQIMRNQALRDSSFTANMASKKTLEINAFHPIVAELQRRLMDDTKDIVAKNLVVLLYESAVLTSGGLTLDNPVTFVERIYKLMELGLNIVDEKPNDDLPPLEEVPKEAPEVEEMEEVD</sequence>
<evidence type="ECO:0000256" key="4">
    <source>
        <dbReference type="ARBA" id="ARBA00022741"/>
    </source>
</evidence>
<dbReference type="Pfam" id="PF00183">
    <property type="entry name" value="HSP90"/>
    <property type="match status" value="1"/>
</dbReference>
<accession>X4ZHM6</accession>
<feature type="binding site" evidence="7">
    <location>
        <position position="91"/>
    </location>
    <ligand>
        <name>ATP</name>
        <dbReference type="ChEBI" id="CHEBI:30616"/>
    </ligand>
</feature>
<feature type="binding site" evidence="7">
    <location>
        <position position="99"/>
    </location>
    <ligand>
        <name>ATP</name>
        <dbReference type="ChEBI" id="CHEBI:30616"/>
    </ligand>
</feature>
<dbReference type="CDD" id="cd16927">
    <property type="entry name" value="HATPase_Hsp90-like"/>
    <property type="match status" value="1"/>
</dbReference>
<feature type="binding site" evidence="7">
    <location>
        <position position="40"/>
    </location>
    <ligand>
        <name>ATP</name>
        <dbReference type="ChEBI" id="CHEBI:30616"/>
    </ligand>
</feature>
<dbReference type="FunFam" id="1.20.120.790:FF:000001">
    <property type="entry name" value="Heat shock protein 90 alpha"/>
    <property type="match status" value="1"/>
</dbReference>
<dbReference type="PIRSF" id="PIRSF002583">
    <property type="entry name" value="Hsp90"/>
    <property type="match status" value="1"/>
</dbReference>
<organism evidence="10">
    <name type="scientific">Haplosporidium littoralis</name>
    <dbReference type="NCBI Taxonomy" id="1296328"/>
    <lineage>
        <taxon>Eukaryota</taxon>
        <taxon>Sar</taxon>
        <taxon>Rhizaria</taxon>
        <taxon>Endomyxa</taxon>
        <taxon>Ascetosporea</taxon>
        <taxon>Haplosporida</taxon>
        <taxon>Haplosporidiidae</taxon>
        <taxon>Haplosporidium</taxon>
    </lineage>
</organism>
<evidence type="ECO:0000256" key="7">
    <source>
        <dbReference type="PIRSR" id="PIRSR002583-1"/>
    </source>
</evidence>
<dbReference type="InterPro" id="IPR001404">
    <property type="entry name" value="Hsp90_fam"/>
</dbReference>
<dbReference type="InterPro" id="IPR020575">
    <property type="entry name" value="Hsp90_N"/>
</dbReference>
<feature type="binding site" evidence="7">
    <location>
        <begin position="126"/>
        <end position="131"/>
    </location>
    <ligand>
        <name>ATP</name>
        <dbReference type="ChEBI" id="CHEBI:30616"/>
    </ligand>
</feature>
<feature type="region of interest" description="Disordered" evidence="8">
    <location>
        <begin position="225"/>
        <end position="276"/>
    </location>
</feature>
<protein>
    <submittedName>
        <fullName evidence="10">Heat shock protein 90</fullName>
    </submittedName>
</protein>
<dbReference type="InterPro" id="IPR019805">
    <property type="entry name" value="Heat_shock_protein_90_CS"/>
</dbReference>
<dbReference type="GO" id="GO:0051082">
    <property type="term" value="F:unfolded protein binding"/>
    <property type="evidence" value="ECO:0007669"/>
    <property type="project" value="InterPro"/>
</dbReference>
<keyword evidence="5 7" id="KW-0067">ATP-binding</keyword>
<evidence type="ECO:0000256" key="5">
    <source>
        <dbReference type="ARBA" id="ARBA00022840"/>
    </source>
</evidence>
<dbReference type="AlphaFoldDB" id="X4ZHM6"/>
<dbReference type="Gene3D" id="3.30.565.10">
    <property type="entry name" value="Histidine kinase-like ATPase, C-terminal domain"/>
    <property type="match status" value="1"/>
</dbReference>
<evidence type="ECO:0000256" key="8">
    <source>
        <dbReference type="SAM" id="MobiDB-lite"/>
    </source>
</evidence>
<feature type="binding site" evidence="7">
    <location>
        <begin position="106"/>
        <end position="107"/>
    </location>
    <ligand>
        <name>ATP</name>
        <dbReference type="ChEBI" id="CHEBI:30616"/>
    </ligand>
</feature>
<dbReference type="PANTHER" id="PTHR11528">
    <property type="entry name" value="HEAT SHOCK PROTEIN 90 FAMILY MEMBER"/>
    <property type="match status" value="1"/>
</dbReference>
<feature type="domain" description="Histidine kinase/HSP90-like ATPase" evidence="9">
    <location>
        <begin position="33"/>
        <end position="189"/>
    </location>
</feature>
<evidence type="ECO:0000256" key="3">
    <source>
        <dbReference type="ARBA" id="ARBA00022490"/>
    </source>
</evidence>
<dbReference type="PRINTS" id="PR00775">
    <property type="entry name" value="HEATSHOCK90"/>
</dbReference>
<dbReference type="NCBIfam" id="NF003555">
    <property type="entry name" value="PRK05218.1"/>
    <property type="match status" value="1"/>
</dbReference>
<dbReference type="SUPFAM" id="SSF55874">
    <property type="entry name" value="ATPase domain of HSP90 chaperone/DNA topoisomerase II/histidine kinase"/>
    <property type="match status" value="1"/>
</dbReference>
<feature type="region of interest" description="Disordered" evidence="8">
    <location>
        <begin position="708"/>
        <end position="733"/>
    </location>
</feature>
<proteinExistence type="inferred from homology"/>
<keyword evidence="3" id="KW-0963">Cytoplasm</keyword>